<keyword evidence="1 7" id="KW-1003">Cell membrane</keyword>
<comment type="similarity">
    <text evidence="7">Belongs to the FtsQ/DivIB family. FtsQ subfamily.</text>
</comment>
<dbReference type="Pfam" id="PF08478">
    <property type="entry name" value="POTRA_1"/>
    <property type="match status" value="1"/>
</dbReference>
<evidence type="ECO:0000256" key="4">
    <source>
        <dbReference type="ARBA" id="ARBA00022692"/>
    </source>
</evidence>
<gene>
    <name evidence="7" type="primary">ftsQ</name>
    <name evidence="11" type="ORF">SAMN02949497_1082</name>
</gene>
<dbReference type="Pfam" id="PF03799">
    <property type="entry name" value="FtsQ_DivIB_C"/>
    <property type="match status" value="1"/>
</dbReference>
<evidence type="ECO:0000256" key="6">
    <source>
        <dbReference type="ARBA" id="ARBA00023306"/>
    </source>
</evidence>
<dbReference type="OrthoDB" id="9790370at2"/>
<protein>
    <recommendedName>
        <fullName evidence="7">Cell division protein FtsQ</fullName>
    </recommendedName>
</protein>
<dbReference type="Gene3D" id="3.10.20.310">
    <property type="entry name" value="membrane protein fhac"/>
    <property type="match status" value="1"/>
</dbReference>
<dbReference type="InterPro" id="IPR013685">
    <property type="entry name" value="POTRA_FtsQ_type"/>
</dbReference>
<comment type="subcellular location">
    <subcellularLocation>
        <location evidence="7">Cell inner membrane</location>
        <topology evidence="7">Single-pass type II membrane protein</topology>
    </subcellularLocation>
    <text evidence="7">Localizes to the division septum.</text>
</comment>
<proteinExistence type="inferred from homology"/>
<sequence length="294" mass="33687">MPRYTRPRARPQPRRFPVLRLLVALGSMTALVLVAAKLSQNRLETYLPMKYVRVEGSIWNLDMDAFEQTLAPYTHSGYFSTDMERIETEAKTFAWVDRVRVERLWPDTLVVRIEEQKPIARWDGDSLLNDRGERFTPPSVADYQHLPRLSGPEGQEKLVLGTLRALNAKLERRNLRIVTLSLSKRRAWVARLENSVEIVFGHQDPLAALERTLSLLPRLGEDRIAAIQKLDLRYPNGFSVIWKPLEPEPPPTGNPPGGALEQAPRIPEATLEPKFRLTQTDKTTIQWLENRIAT</sequence>
<keyword evidence="3 7" id="KW-0132">Cell division</keyword>
<dbReference type="InterPro" id="IPR045335">
    <property type="entry name" value="FtsQ_C_sf"/>
</dbReference>
<feature type="domain" description="POTRA" evidence="10">
    <location>
        <begin position="48"/>
        <end position="116"/>
    </location>
</feature>
<dbReference type="GO" id="GO:0090529">
    <property type="term" value="P:cell septum assembly"/>
    <property type="evidence" value="ECO:0007669"/>
    <property type="project" value="InterPro"/>
</dbReference>
<dbReference type="HAMAP" id="MF_00911">
    <property type="entry name" value="FtsQ_subfam"/>
    <property type="match status" value="1"/>
</dbReference>
<dbReference type="Proteomes" id="UP000192923">
    <property type="component" value="Unassembled WGS sequence"/>
</dbReference>
<evidence type="ECO:0000259" key="10">
    <source>
        <dbReference type="Pfam" id="PF08478"/>
    </source>
</evidence>
<evidence type="ECO:0000313" key="12">
    <source>
        <dbReference type="Proteomes" id="UP000192923"/>
    </source>
</evidence>
<dbReference type="GO" id="GO:0043093">
    <property type="term" value="P:FtsZ-dependent cytokinesis"/>
    <property type="evidence" value="ECO:0007669"/>
    <property type="project" value="UniProtKB-UniRule"/>
</dbReference>
<evidence type="ECO:0000256" key="2">
    <source>
        <dbReference type="ARBA" id="ARBA00022519"/>
    </source>
</evidence>
<keyword evidence="4 7" id="KW-0812">Transmembrane</keyword>
<dbReference type="PANTHER" id="PTHR35851:SF1">
    <property type="entry name" value="CELL DIVISION PROTEIN FTSQ"/>
    <property type="match status" value="1"/>
</dbReference>
<dbReference type="EMBL" id="FXAM01000001">
    <property type="protein sequence ID" value="SMF93790.1"/>
    <property type="molecule type" value="Genomic_DNA"/>
</dbReference>
<evidence type="ECO:0000256" key="3">
    <source>
        <dbReference type="ARBA" id="ARBA00022618"/>
    </source>
</evidence>
<evidence type="ECO:0000256" key="7">
    <source>
        <dbReference type="HAMAP-Rule" id="MF_00911"/>
    </source>
</evidence>
<dbReference type="GO" id="GO:0032153">
    <property type="term" value="C:cell division site"/>
    <property type="evidence" value="ECO:0007669"/>
    <property type="project" value="UniProtKB-UniRule"/>
</dbReference>
<evidence type="ECO:0000256" key="5">
    <source>
        <dbReference type="ARBA" id="ARBA00022989"/>
    </source>
</evidence>
<name>A0A1Y6CUC4_9GAMM</name>
<keyword evidence="2 7" id="KW-0997">Cell inner membrane</keyword>
<comment type="function">
    <text evidence="7">Essential cell division protein. May link together the upstream cell division proteins, which are predominantly cytoplasmic, with the downstream cell division proteins, which are predominantly periplasmic. May control correct divisome assembly.</text>
</comment>
<dbReference type="STRING" id="1760988.SAMN02949497_1082"/>
<feature type="domain" description="Cell division protein FtsQ/DivIB C-terminal" evidence="9">
    <location>
        <begin position="120"/>
        <end position="233"/>
    </location>
</feature>
<dbReference type="Gene3D" id="3.40.50.11690">
    <property type="entry name" value="Cell division protein FtsQ/DivIB"/>
    <property type="match status" value="1"/>
</dbReference>
<accession>A0A1Y6CUC4</accession>
<reference evidence="11 12" key="1">
    <citation type="submission" date="2016-12" db="EMBL/GenBank/DDBJ databases">
        <authorList>
            <person name="Song W.-J."/>
            <person name="Kurnit D.M."/>
        </authorList>
    </citation>
    <scope>NUCLEOTIDE SEQUENCE [LARGE SCALE GENOMIC DNA]</scope>
    <source>
        <strain evidence="11 12">175</strain>
    </source>
</reference>
<evidence type="ECO:0000259" key="9">
    <source>
        <dbReference type="Pfam" id="PF03799"/>
    </source>
</evidence>
<keyword evidence="6 7" id="KW-0131">Cell cycle</keyword>
<evidence type="ECO:0000256" key="1">
    <source>
        <dbReference type="ARBA" id="ARBA00022475"/>
    </source>
</evidence>
<comment type="subunit">
    <text evidence="7">Part of a complex composed of FtsB, FtsL and FtsQ.</text>
</comment>
<keyword evidence="7" id="KW-0472">Membrane</keyword>
<keyword evidence="5 7" id="KW-1133">Transmembrane helix</keyword>
<dbReference type="AlphaFoldDB" id="A0A1Y6CUC4"/>
<dbReference type="InterPro" id="IPR005548">
    <property type="entry name" value="Cell_div_FtsQ/DivIB_C"/>
</dbReference>
<dbReference type="GO" id="GO:0005886">
    <property type="term" value="C:plasma membrane"/>
    <property type="evidence" value="ECO:0007669"/>
    <property type="project" value="UniProtKB-SubCell"/>
</dbReference>
<evidence type="ECO:0000313" key="11">
    <source>
        <dbReference type="EMBL" id="SMF93790.1"/>
    </source>
</evidence>
<dbReference type="InterPro" id="IPR026579">
    <property type="entry name" value="FtsQ"/>
</dbReference>
<feature type="region of interest" description="Disordered" evidence="8">
    <location>
        <begin position="244"/>
        <end position="265"/>
    </location>
</feature>
<organism evidence="11 12">
    <name type="scientific">Methylomagnum ishizawai</name>
    <dbReference type="NCBI Taxonomy" id="1760988"/>
    <lineage>
        <taxon>Bacteria</taxon>
        <taxon>Pseudomonadati</taxon>
        <taxon>Pseudomonadota</taxon>
        <taxon>Gammaproteobacteria</taxon>
        <taxon>Methylococcales</taxon>
        <taxon>Methylococcaceae</taxon>
        <taxon>Methylomagnum</taxon>
    </lineage>
</organism>
<dbReference type="PANTHER" id="PTHR35851">
    <property type="entry name" value="CELL DIVISION PROTEIN FTSQ"/>
    <property type="match status" value="1"/>
</dbReference>
<evidence type="ECO:0000256" key="8">
    <source>
        <dbReference type="SAM" id="MobiDB-lite"/>
    </source>
</evidence>
<keyword evidence="12" id="KW-1185">Reference proteome</keyword>